<protein>
    <submittedName>
        <fullName evidence="2">Uncharacterized protein</fullName>
    </submittedName>
</protein>
<sequence length="103" mass="11544">MVGCSIRNAQSTKGSQTLKKQQFCGSWQHLPCNNNNRFFLPILYLLALILLPFPFLLLSTTPFNARHHAQSPTKTLVRARRLPGGQHVIIPPPPLLLPQLLVP</sequence>
<dbReference type="EMBL" id="CAOQHR010000008">
    <property type="protein sequence ID" value="CAI6338222.1"/>
    <property type="molecule type" value="Genomic_DNA"/>
</dbReference>
<evidence type="ECO:0000313" key="3">
    <source>
        <dbReference type="Proteomes" id="UP001152607"/>
    </source>
</evidence>
<keyword evidence="1" id="KW-1133">Transmembrane helix</keyword>
<evidence type="ECO:0000256" key="1">
    <source>
        <dbReference type="SAM" id="Phobius"/>
    </source>
</evidence>
<name>A0A9W4UP44_9PLEO</name>
<feature type="transmembrane region" description="Helical" evidence="1">
    <location>
        <begin position="38"/>
        <end position="58"/>
    </location>
</feature>
<keyword evidence="1" id="KW-0472">Membrane</keyword>
<dbReference type="Proteomes" id="UP001152607">
    <property type="component" value="Unassembled WGS sequence"/>
</dbReference>
<gene>
    <name evidence="2" type="ORF">PDIGIT_LOCUS11349</name>
</gene>
<reference evidence="2" key="1">
    <citation type="submission" date="2023-01" db="EMBL/GenBank/DDBJ databases">
        <authorList>
            <person name="Van Ghelder C."/>
            <person name="Rancurel C."/>
        </authorList>
    </citation>
    <scope>NUCLEOTIDE SEQUENCE</scope>
    <source>
        <strain evidence="2">CNCM I-4278</strain>
    </source>
</reference>
<keyword evidence="1" id="KW-0812">Transmembrane</keyword>
<proteinExistence type="predicted"/>
<keyword evidence="3" id="KW-1185">Reference proteome</keyword>
<evidence type="ECO:0000313" key="2">
    <source>
        <dbReference type="EMBL" id="CAI6338222.1"/>
    </source>
</evidence>
<organism evidence="2 3">
    <name type="scientific">Periconia digitata</name>
    <dbReference type="NCBI Taxonomy" id="1303443"/>
    <lineage>
        <taxon>Eukaryota</taxon>
        <taxon>Fungi</taxon>
        <taxon>Dikarya</taxon>
        <taxon>Ascomycota</taxon>
        <taxon>Pezizomycotina</taxon>
        <taxon>Dothideomycetes</taxon>
        <taxon>Pleosporomycetidae</taxon>
        <taxon>Pleosporales</taxon>
        <taxon>Massarineae</taxon>
        <taxon>Periconiaceae</taxon>
        <taxon>Periconia</taxon>
    </lineage>
</organism>
<comment type="caution">
    <text evidence="2">The sequence shown here is derived from an EMBL/GenBank/DDBJ whole genome shotgun (WGS) entry which is preliminary data.</text>
</comment>
<accession>A0A9W4UP44</accession>
<dbReference type="AlphaFoldDB" id="A0A9W4UP44"/>